<evidence type="ECO:0000313" key="1">
    <source>
        <dbReference type="EMBL" id="CAJ2665929.1"/>
    </source>
</evidence>
<organism evidence="1 2">
    <name type="scientific">Trifolium pratense</name>
    <name type="common">Red clover</name>
    <dbReference type="NCBI Taxonomy" id="57577"/>
    <lineage>
        <taxon>Eukaryota</taxon>
        <taxon>Viridiplantae</taxon>
        <taxon>Streptophyta</taxon>
        <taxon>Embryophyta</taxon>
        <taxon>Tracheophyta</taxon>
        <taxon>Spermatophyta</taxon>
        <taxon>Magnoliopsida</taxon>
        <taxon>eudicotyledons</taxon>
        <taxon>Gunneridae</taxon>
        <taxon>Pentapetalae</taxon>
        <taxon>rosids</taxon>
        <taxon>fabids</taxon>
        <taxon>Fabales</taxon>
        <taxon>Fabaceae</taxon>
        <taxon>Papilionoideae</taxon>
        <taxon>50 kb inversion clade</taxon>
        <taxon>NPAAA clade</taxon>
        <taxon>Hologalegina</taxon>
        <taxon>IRL clade</taxon>
        <taxon>Trifolieae</taxon>
        <taxon>Trifolium</taxon>
    </lineage>
</organism>
<evidence type="ECO:0000313" key="2">
    <source>
        <dbReference type="Proteomes" id="UP001177021"/>
    </source>
</evidence>
<comment type="caution">
    <text evidence="1">The sequence shown here is derived from an EMBL/GenBank/DDBJ whole genome shotgun (WGS) entry which is preliminary data.</text>
</comment>
<name>A0ACB0L922_TRIPR</name>
<gene>
    <name evidence="1" type="ORF">MILVUS5_LOCUS30808</name>
</gene>
<accession>A0ACB0L922</accession>
<dbReference type="EMBL" id="CASHSV030000513">
    <property type="protein sequence ID" value="CAJ2665929.1"/>
    <property type="molecule type" value="Genomic_DNA"/>
</dbReference>
<protein>
    <submittedName>
        <fullName evidence="1">Uncharacterized protein</fullName>
    </submittedName>
</protein>
<keyword evidence="2" id="KW-1185">Reference proteome</keyword>
<reference evidence="1" key="1">
    <citation type="submission" date="2023-10" db="EMBL/GenBank/DDBJ databases">
        <authorList>
            <person name="Rodriguez Cubillos JULIANA M."/>
            <person name="De Vega J."/>
        </authorList>
    </citation>
    <scope>NUCLEOTIDE SEQUENCE</scope>
</reference>
<dbReference type="Proteomes" id="UP001177021">
    <property type="component" value="Unassembled WGS sequence"/>
</dbReference>
<proteinExistence type="predicted"/>
<sequence length="110" mass="12848">MGKEIVRKESLDHPEKRSRLWFHKDIVEVLEQNKGSSQTKMIYLDCPSKEVVINWNGEAFKEMTNLKTLVIKNANFSEGSHYFPNSLRVLEWEKYPSTPFSILNKTSEIS</sequence>